<organism evidence="7 8">
    <name type="scientific">Exophiala aquamarina CBS 119918</name>
    <dbReference type="NCBI Taxonomy" id="1182545"/>
    <lineage>
        <taxon>Eukaryota</taxon>
        <taxon>Fungi</taxon>
        <taxon>Dikarya</taxon>
        <taxon>Ascomycota</taxon>
        <taxon>Pezizomycotina</taxon>
        <taxon>Eurotiomycetes</taxon>
        <taxon>Chaetothyriomycetidae</taxon>
        <taxon>Chaetothyriales</taxon>
        <taxon>Herpotrichiellaceae</taxon>
        <taxon>Exophiala</taxon>
    </lineage>
</organism>
<dbReference type="GO" id="GO:0016491">
    <property type="term" value="F:oxidoreductase activity"/>
    <property type="evidence" value="ECO:0007669"/>
    <property type="project" value="UniProtKB-KW"/>
</dbReference>
<dbReference type="GeneID" id="25284446"/>
<dbReference type="InterPro" id="IPR036188">
    <property type="entry name" value="FAD/NAD-bd_sf"/>
</dbReference>
<dbReference type="HOGENOM" id="CLU_009665_2_2_1"/>
<keyword evidence="8" id="KW-1185">Reference proteome</keyword>
<dbReference type="PANTHER" id="PTHR43476">
    <property type="entry name" value="3-(3-HYDROXY-PHENYL)PROPIONATE/3-HYDROXYCINNAMIC ACID HYDROXYLASE"/>
    <property type="match status" value="1"/>
</dbReference>
<keyword evidence="2" id="KW-0274">FAD</keyword>
<dbReference type="InterPro" id="IPR002938">
    <property type="entry name" value="FAD-bd"/>
</dbReference>
<dbReference type="OrthoDB" id="10016252at2759"/>
<evidence type="ECO:0000313" key="7">
    <source>
        <dbReference type="EMBL" id="KEF54371.1"/>
    </source>
</evidence>
<dbReference type="GO" id="GO:0071949">
    <property type="term" value="F:FAD binding"/>
    <property type="evidence" value="ECO:0007669"/>
    <property type="project" value="InterPro"/>
</dbReference>
<evidence type="ECO:0000259" key="6">
    <source>
        <dbReference type="Pfam" id="PF01494"/>
    </source>
</evidence>
<evidence type="ECO:0000256" key="1">
    <source>
        <dbReference type="ARBA" id="ARBA00022630"/>
    </source>
</evidence>
<dbReference type="InterPro" id="IPR050631">
    <property type="entry name" value="PheA/TfdB_FAD_monoxygenase"/>
</dbReference>
<dbReference type="PANTHER" id="PTHR43476:SF4">
    <property type="entry name" value="BLR0106 PROTEIN"/>
    <property type="match status" value="1"/>
</dbReference>
<dbReference type="RefSeq" id="XP_013256961.1">
    <property type="nucleotide sequence ID" value="XM_013401507.1"/>
</dbReference>
<reference evidence="7 8" key="1">
    <citation type="submission" date="2013-03" db="EMBL/GenBank/DDBJ databases">
        <title>The Genome Sequence of Exophiala aquamarina CBS 119918.</title>
        <authorList>
            <consortium name="The Broad Institute Genomics Platform"/>
            <person name="Cuomo C."/>
            <person name="de Hoog S."/>
            <person name="Gorbushina A."/>
            <person name="Walker B."/>
            <person name="Young S.K."/>
            <person name="Zeng Q."/>
            <person name="Gargeya S."/>
            <person name="Fitzgerald M."/>
            <person name="Haas B."/>
            <person name="Abouelleil A."/>
            <person name="Allen A.W."/>
            <person name="Alvarado L."/>
            <person name="Arachchi H.M."/>
            <person name="Berlin A.M."/>
            <person name="Chapman S.B."/>
            <person name="Gainer-Dewar J."/>
            <person name="Goldberg J."/>
            <person name="Griggs A."/>
            <person name="Gujja S."/>
            <person name="Hansen M."/>
            <person name="Howarth C."/>
            <person name="Imamovic A."/>
            <person name="Ireland A."/>
            <person name="Larimer J."/>
            <person name="McCowan C."/>
            <person name="Murphy C."/>
            <person name="Pearson M."/>
            <person name="Poon T.W."/>
            <person name="Priest M."/>
            <person name="Roberts A."/>
            <person name="Saif S."/>
            <person name="Shea T."/>
            <person name="Sisk P."/>
            <person name="Sykes S."/>
            <person name="Wortman J."/>
            <person name="Nusbaum C."/>
            <person name="Birren B."/>
        </authorList>
    </citation>
    <scope>NUCLEOTIDE SEQUENCE [LARGE SCALE GENOMIC DNA]</scope>
    <source>
        <strain evidence="7 8">CBS 119918</strain>
    </source>
</reference>
<keyword evidence="5" id="KW-0472">Membrane</keyword>
<name>A0A072P3F9_9EURO</name>
<protein>
    <recommendedName>
        <fullName evidence="6">FAD-binding domain-containing protein</fullName>
    </recommendedName>
</protein>
<keyword evidence="5" id="KW-0812">Transmembrane</keyword>
<dbReference type="VEuPathDB" id="FungiDB:A1O9_09537"/>
<gene>
    <name evidence="7" type="ORF">A1O9_09537</name>
</gene>
<dbReference type="Gene3D" id="3.30.70.2450">
    <property type="match status" value="1"/>
</dbReference>
<comment type="caution">
    <text evidence="7">The sequence shown here is derived from an EMBL/GenBank/DDBJ whole genome shotgun (WGS) entry which is preliminary data.</text>
</comment>
<proteinExistence type="predicted"/>
<keyword evidence="5" id="KW-1133">Transmembrane helix</keyword>
<dbReference type="SUPFAM" id="SSF51905">
    <property type="entry name" value="FAD/NAD(P)-binding domain"/>
    <property type="match status" value="1"/>
</dbReference>
<evidence type="ECO:0000256" key="2">
    <source>
        <dbReference type="ARBA" id="ARBA00022827"/>
    </source>
</evidence>
<dbReference type="PRINTS" id="PR00420">
    <property type="entry name" value="RNGMNOXGNASE"/>
</dbReference>
<dbReference type="Gene3D" id="3.50.50.60">
    <property type="entry name" value="FAD/NAD(P)-binding domain"/>
    <property type="match status" value="1"/>
</dbReference>
<accession>A0A072P3F9</accession>
<feature type="transmembrane region" description="Helical" evidence="5">
    <location>
        <begin position="7"/>
        <end position="26"/>
    </location>
</feature>
<evidence type="ECO:0000313" key="8">
    <source>
        <dbReference type="Proteomes" id="UP000027920"/>
    </source>
</evidence>
<feature type="domain" description="FAD-binding" evidence="6">
    <location>
        <begin position="6"/>
        <end position="347"/>
    </location>
</feature>
<dbReference type="Pfam" id="PF01494">
    <property type="entry name" value="FAD_binding_3"/>
    <property type="match status" value="1"/>
</dbReference>
<evidence type="ECO:0000256" key="5">
    <source>
        <dbReference type="SAM" id="Phobius"/>
    </source>
</evidence>
<dbReference type="STRING" id="1182545.A0A072P3F9"/>
<dbReference type="Proteomes" id="UP000027920">
    <property type="component" value="Unassembled WGS sequence"/>
</dbReference>
<dbReference type="AlphaFoldDB" id="A0A072P3F9"/>
<sequence>MARKDRTRVVIVGAGPVGLLTALMLGRCGIEVDVLETALEIDMRPRGAAYGPPAVNVLKRAGVIDKVLAAGMEANEICWRQLGGSYITGIERLNDRSFTDRTIILPVHILAGILNEEVKVLSNVKVYWGHKFSSLSQDESSVTIQAETDGDIKPFHADFVVGCDGGRSSVRKALFNDSFPGYTWDMQLVATNIRYDGFEKHGWSDVQWIIHPEHWALACRLDKKGLWRVAYGEPAGLNVAQLRQGLAAKFETILPGNPKPGEYELLRWSPFVMHQRCVEKMRVGRMLLAGDAAHLCNPMGGLGLTGGIADVGSLIDCLQGIHEGRTSLKILDVYDKKRREIYHNVIDPMSSSNLRRMFQDGSTALEKDPILQYINFASKETAETAKLLHVASNLPLSPGRIKLILLQMQDALTADLTEFYDLG</sequence>
<keyword evidence="3" id="KW-0560">Oxidoreductase</keyword>
<evidence type="ECO:0000256" key="4">
    <source>
        <dbReference type="ARBA" id="ARBA00023027"/>
    </source>
</evidence>
<dbReference type="EMBL" id="AMGV01000010">
    <property type="protein sequence ID" value="KEF54371.1"/>
    <property type="molecule type" value="Genomic_DNA"/>
</dbReference>
<evidence type="ECO:0000256" key="3">
    <source>
        <dbReference type="ARBA" id="ARBA00023002"/>
    </source>
</evidence>
<keyword evidence="1" id="KW-0285">Flavoprotein</keyword>
<keyword evidence="4" id="KW-0520">NAD</keyword>